<name>A0A8J8NIH6_HALGN</name>
<feature type="transmembrane region" description="Helical" evidence="1">
    <location>
        <begin position="114"/>
        <end position="135"/>
    </location>
</feature>
<proteinExistence type="predicted"/>
<dbReference type="AlphaFoldDB" id="A0A8J8NIH6"/>
<sequence>MSTMELTLPQVLATPSYGFLVPIFLRYAFSISYSLFALLGNLPQILIRLQYANLLTIGLYIPIDLYIVFAPYNELKDVILLTVVLLYTFYVGVGGTAVAAYFSSEFDDLVNSVWIFAGVVNMFIELSSIVIKINIANQ</sequence>
<keyword evidence="3" id="KW-1185">Reference proteome</keyword>
<feature type="transmembrane region" description="Helical" evidence="1">
    <location>
        <begin position="51"/>
        <end position="72"/>
    </location>
</feature>
<keyword evidence="1" id="KW-1133">Transmembrane helix</keyword>
<protein>
    <submittedName>
        <fullName evidence="2">Uncharacterized protein</fullName>
    </submittedName>
</protein>
<accession>A0A8J8NIH6</accession>
<organism evidence="2 3">
    <name type="scientific">Halteria grandinella</name>
    <dbReference type="NCBI Taxonomy" id="5974"/>
    <lineage>
        <taxon>Eukaryota</taxon>
        <taxon>Sar</taxon>
        <taxon>Alveolata</taxon>
        <taxon>Ciliophora</taxon>
        <taxon>Intramacronucleata</taxon>
        <taxon>Spirotrichea</taxon>
        <taxon>Stichotrichia</taxon>
        <taxon>Sporadotrichida</taxon>
        <taxon>Halteriidae</taxon>
        <taxon>Halteria</taxon>
    </lineage>
</organism>
<dbReference type="EMBL" id="RRYP01016269">
    <property type="protein sequence ID" value="TNV75161.1"/>
    <property type="molecule type" value="Genomic_DNA"/>
</dbReference>
<comment type="caution">
    <text evidence="2">The sequence shown here is derived from an EMBL/GenBank/DDBJ whole genome shotgun (WGS) entry which is preliminary data.</text>
</comment>
<evidence type="ECO:0000313" key="3">
    <source>
        <dbReference type="Proteomes" id="UP000785679"/>
    </source>
</evidence>
<dbReference type="Proteomes" id="UP000785679">
    <property type="component" value="Unassembled WGS sequence"/>
</dbReference>
<feature type="transmembrane region" description="Helical" evidence="1">
    <location>
        <begin position="78"/>
        <end position="102"/>
    </location>
</feature>
<feature type="transmembrane region" description="Helical" evidence="1">
    <location>
        <begin position="20"/>
        <end position="39"/>
    </location>
</feature>
<evidence type="ECO:0000313" key="2">
    <source>
        <dbReference type="EMBL" id="TNV75161.1"/>
    </source>
</evidence>
<keyword evidence="1" id="KW-0812">Transmembrane</keyword>
<keyword evidence="1" id="KW-0472">Membrane</keyword>
<reference evidence="2" key="1">
    <citation type="submission" date="2019-06" db="EMBL/GenBank/DDBJ databases">
        <authorList>
            <person name="Zheng W."/>
        </authorList>
    </citation>
    <scope>NUCLEOTIDE SEQUENCE</scope>
    <source>
        <strain evidence="2">QDHG01</strain>
    </source>
</reference>
<gene>
    <name evidence="2" type="ORF">FGO68_gene8852</name>
</gene>
<evidence type="ECO:0000256" key="1">
    <source>
        <dbReference type="SAM" id="Phobius"/>
    </source>
</evidence>